<organism evidence="1 2">
    <name type="scientific">Ceratodon purpureus</name>
    <name type="common">Fire moss</name>
    <name type="synonym">Dicranum purpureum</name>
    <dbReference type="NCBI Taxonomy" id="3225"/>
    <lineage>
        <taxon>Eukaryota</taxon>
        <taxon>Viridiplantae</taxon>
        <taxon>Streptophyta</taxon>
        <taxon>Embryophyta</taxon>
        <taxon>Bryophyta</taxon>
        <taxon>Bryophytina</taxon>
        <taxon>Bryopsida</taxon>
        <taxon>Dicranidae</taxon>
        <taxon>Pseudoditrichales</taxon>
        <taxon>Ditrichaceae</taxon>
        <taxon>Ceratodon</taxon>
    </lineage>
</organism>
<dbReference type="Proteomes" id="UP000822688">
    <property type="component" value="Chromosome 8"/>
</dbReference>
<reference evidence="1" key="1">
    <citation type="submission" date="2020-06" db="EMBL/GenBank/DDBJ databases">
        <title>WGS assembly of Ceratodon purpureus strain R40.</title>
        <authorList>
            <person name="Carey S.B."/>
            <person name="Jenkins J."/>
            <person name="Shu S."/>
            <person name="Lovell J.T."/>
            <person name="Sreedasyam A."/>
            <person name="Maumus F."/>
            <person name="Tiley G.P."/>
            <person name="Fernandez-Pozo N."/>
            <person name="Barry K."/>
            <person name="Chen C."/>
            <person name="Wang M."/>
            <person name="Lipzen A."/>
            <person name="Daum C."/>
            <person name="Saski C.A."/>
            <person name="Payton A.C."/>
            <person name="Mcbreen J.C."/>
            <person name="Conrad R.E."/>
            <person name="Kollar L.M."/>
            <person name="Olsson S."/>
            <person name="Huttunen S."/>
            <person name="Landis J.B."/>
            <person name="Wickett N.J."/>
            <person name="Johnson M.G."/>
            <person name="Rensing S.A."/>
            <person name="Grimwood J."/>
            <person name="Schmutz J."/>
            <person name="Mcdaniel S.F."/>
        </authorList>
    </citation>
    <scope>NUCLEOTIDE SEQUENCE</scope>
    <source>
        <strain evidence="1">R40</strain>
    </source>
</reference>
<keyword evidence="2" id="KW-1185">Reference proteome</keyword>
<dbReference type="EMBL" id="CM026429">
    <property type="protein sequence ID" value="KAG0563965.1"/>
    <property type="molecule type" value="Genomic_DNA"/>
</dbReference>
<gene>
    <name evidence="1" type="ORF">KC19_8G071900</name>
</gene>
<protein>
    <submittedName>
        <fullName evidence="1">Uncharacterized protein</fullName>
    </submittedName>
</protein>
<dbReference type="PANTHER" id="PTHR34196">
    <property type="entry name" value="OS02G0697700 PROTEIN"/>
    <property type="match status" value="1"/>
</dbReference>
<dbReference type="OrthoDB" id="1909326at2759"/>
<evidence type="ECO:0000313" key="1">
    <source>
        <dbReference type="EMBL" id="KAG0563965.1"/>
    </source>
</evidence>
<comment type="caution">
    <text evidence="1">The sequence shown here is derived from an EMBL/GenBank/DDBJ whole genome shotgun (WGS) entry which is preliminary data.</text>
</comment>
<proteinExistence type="predicted"/>
<evidence type="ECO:0000313" key="2">
    <source>
        <dbReference type="Proteomes" id="UP000822688"/>
    </source>
</evidence>
<dbReference type="PANTHER" id="PTHR34196:SF2">
    <property type="entry name" value="OS02G0697700 PROTEIN"/>
    <property type="match status" value="1"/>
</dbReference>
<dbReference type="AlphaFoldDB" id="A0A8T0GZU2"/>
<name>A0A8T0GZU2_CERPU</name>
<accession>A0A8T0GZU2</accession>
<sequence>MLWLCRCSLHWKRAPGEMVGAFTKFSCSRPSHRSKHHHFVDERIGGNRISPAIALHGVPALETFEAVEHPSEPVDVDQPARCPPPERSIMRDGLIWKEMLARRSEKAKARAWQGDATMVGLQQQQPWRRRILSSPREKYLFMTHSAPERIVS</sequence>